<evidence type="ECO:0000256" key="1">
    <source>
        <dbReference type="SAM" id="MobiDB-lite"/>
    </source>
</evidence>
<keyword evidence="3" id="KW-1185">Reference proteome</keyword>
<dbReference type="EMBL" id="JAUNZN010000049">
    <property type="protein sequence ID" value="KAK4805892.1"/>
    <property type="molecule type" value="Genomic_DNA"/>
</dbReference>
<comment type="caution">
    <text evidence="2">The sequence shown here is derived from an EMBL/GenBank/DDBJ whole genome shotgun (WGS) entry which is preliminary data.</text>
</comment>
<evidence type="ECO:0000313" key="3">
    <source>
        <dbReference type="Proteomes" id="UP001333110"/>
    </source>
</evidence>
<dbReference type="Proteomes" id="UP001333110">
    <property type="component" value="Unassembled WGS sequence"/>
</dbReference>
<name>A0AAN7RJ14_MYCAM</name>
<gene>
    <name evidence="2" type="ORF">QYF61_025759</name>
</gene>
<dbReference type="AlphaFoldDB" id="A0AAN7RJ14"/>
<organism evidence="2 3">
    <name type="scientific">Mycteria americana</name>
    <name type="common">Wood stork</name>
    <dbReference type="NCBI Taxonomy" id="33587"/>
    <lineage>
        <taxon>Eukaryota</taxon>
        <taxon>Metazoa</taxon>
        <taxon>Chordata</taxon>
        <taxon>Craniata</taxon>
        <taxon>Vertebrata</taxon>
        <taxon>Euteleostomi</taxon>
        <taxon>Archelosauria</taxon>
        <taxon>Archosauria</taxon>
        <taxon>Dinosauria</taxon>
        <taxon>Saurischia</taxon>
        <taxon>Theropoda</taxon>
        <taxon>Coelurosauria</taxon>
        <taxon>Aves</taxon>
        <taxon>Neognathae</taxon>
        <taxon>Neoaves</taxon>
        <taxon>Aequornithes</taxon>
        <taxon>Ciconiiformes</taxon>
        <taxon>Ciconiidae</taxon>
        <taxon>Mycteria</taxon>
    </lineage>
</organism>
<reference evidence="2 3" key="1">
    <citation type="journal article" date="2023" name="J. Hered.">
        <title>Chromosome-level genome of the wood stork (Mycteria americana) provides insight into avian chromosome evolution.</title>
        <authorList>
            <person name="Flamio R. Jr."/>
            <person name="Ramstad K.M."/>
        </authorList>
    </citation>
    <scope>NUCLEOTIDE SEQUENCE [LARGE SCALE GENOMIC DNA]</scope>
    <source>
        <strain evidence="2">JAX WOST 10</strain>
    </source>
</reference>
<evidence type="ECO:0000313" key="2">
    <source>
        <dbReference type="EMBL" id="KAK4805892.1"/>
    </source>
</evidence>
<sequence length="140" mass="15656">MGAKQAPSLHSDLCPQGDPVETYRVLESVLQGGDSRWQSSTETRCQQRHPVATEQPRNDELSPRGHGWPVARLQVPQAFPWECLMQALFQSVRDDVKVDAGDVLVAVSHCHFRAVMSEIRGHLKALAELSKEFVFNVLIP</sequence>
<feature type="region of interest" description="Disordered" evidence="1">
    <location>
        <begin position="34"/>
        <end position="65"/>
    </location>
</feature>
<proteinExistence type="predicted"/>
<accession>A0AAN7RJ14</accession>
<protein>
    <submittedName>
        <fullName evidence="2">Uncharacterized protein</fullName>
    </submittedName>
</protein>